<dbReference type="GeneID" id="16213894"/>
<dbReference type="PROSITE" id="PS00447">
    <property type="entry name" value="DNA_POLYMERASE_A"/>
    <property type="match status" value="1"/>
</dbReference>
<proteinExistence type="inferred from homology"/>
<dbReference type="RefSeq" id="YP_008051893.1">
    <property type="nucleotide sequence ID" value="NC_021308.1"/>
</dbReference>
<dbReference type="SMART" id="SM00482">
    <property type="entry name" value="POLAc"/>
    <property type="match status" value="1"/>
</dbReference>
<keyword evidence="4" id="KW-0808">Transferase</keyword>
<dbReference type="InterPro" id="IPR019760">
    <property type="entry name" value="DNA-dir_DNA_pol_A_CS"/>
</dbReference>
<dbReference type="InterPro" id="IPR012337">
    <property type="entry name" value="RNaseH-like_sf"/>
</dbReference>
<dbReference type="KEGG" id="vg:16213894"/>
<protein>
    <recommendedName>
        <fullName evidence="3">DNA polymerase</fullName>
        <ecNumber evidence="2">2.7.7.7</ecNumber>
    </recommendedName>
</protein>
<feature type="domain" description="DNA-directed DNA polymerase family A palm" evidence="12">
    <location>
        <begin position="375"/>
        <end position="572"/>
    </location>
</feature>
<sequence length="612" mass="68371">MLQYQHVVAGEAVTINVVEREDDLDAFRDFVRRNLSCLAVDSETTGLDIYDDKFRCRLVQFGTATEAYVIPVELGPRFEEDVRLALKGIGRLVFQNASYDLQVFERTLGTPMESLWPKVTDTKILAHLIDPRGKDEGGTGHSLQELTHRYIDTEVATKVKTLMADLANARKGVTKETIWKKIELFDPTYLLYAGMDPILAARLVRKLAPLVKVPEELVRNEHRLAEVCSYMERTGFLLDVEYTEELALDLKVKESHFSEIAMNFGCEKVNSTDMVADVLESMGVRITGRTPSGKRQVNDDLLADLVKNGKAEVSEFSNAIIEAKKAGKWRKTWVDGFLKQKDPNNRCHAAINPLRARTARMSITGIPAQTLPSGDWMIRRCFVADEGHRIASVDYQAQELRVLAALSKDQTMIEAFLNDEDLHLMTAKAAWPEREITKDSPERKYAKVVNFGRVYGGGAKTVAAQTGLDLGQAQTVVAGFDKAYPGVQKLSQRLQKEALRNGYITTPFIDGLGGRRLPVDPDRAYSALNYLIQSSSRDVTCRALLRLHDAGFTPYMRLPIHDEVLFSLPAAQADWGAERVAEVMAEQMGPVFIGTDAEVGQRSWGSLYGADY</sequence>
<evidence type="ECO:0000256" key="9">
    <source>
        <dbReference type="ARBA" id="ARBA00023125"/>
    </source>
</evidence>
<dbReference type="GO" id="GO:0008408">
    <property type="term" value="F:3'-5' exonuclease activity"/>
    <property type="evidence" value="ECO:0007669"/>
    <property type="project" value="InterPro"/>
</dbReference>
<keyword evidence="9" id="KW-0238">DNA-binding</keyword>
<keyword evidence="14" id="KW-1185">Reference proteome</keyword>
<evidence type="ECO:0000256" key="3">
    <source>
        <dbReference type="ARBA" id="ARBA00015749"/>
    </source>
</evidence>
<dbReference type="Proteomes" id="UP000013551">
    <property type="component" value="Segment"/>
</dbReference>
<feature type="domain" description="3'-5' exonuclease" evidence="11">
    <location>
        <begin position="15"/>
        <end position="200"/>
    </location>
</feature>
<evidence type="ECO:0000256" key="2">
    <source>
        <dbReference type="ARBA" id="ARBA00012417"/>
    </source>
</evidence>
<dbReference type="EC" id="2.7.7.7" evidence="2"/>
<dbReference type="InterPro" id="IPR036397">
    <property type="entry name" value="RNaseH_sf"/>
</dbReference>
<dbReference type="InterPro" id="IPR002298">
    <property type="entry name" value="DNA_polymerase_A"/>
</dbReference>
<evidence type="ECO:0000259" key="12">
    <source>
        <dbReference type="SMART" id="SM00482"/>
    </source>
</evidence>
<evidence type="ECO:0000256" key="7">
    <source>
        <dbReference type="ARBA" id="ARBA00022932"/>
    </source>
</evidence>
<dbReference type="InterPro" id="IPR002562">
    <property type="entry name" value="3'-5'_exonuclease_dom"/>
</dbReference>
<dbReference type="Gene3D" id="3.30.420.10">
    <property type="entry name" value="Ribonuclease H-like superfamily/Ribonuclease H"/>
    <property type="match status" value="1"/>
</dbReference>
<dbReference type="Gene3D" id="1.10.150.20">
    <property type="entry name" value="5' to 3' exonuclease, C-terminal subdomain"/>
    <property type="match status" value="1"/>
</dbReference>
<dbReference type="GO" id="GO:0039693">
    <property type="term" value="P:viral DNA genome replication"/>
    <property type="evidence" value="ECO:0007669"/>
    <property type="project" value="UniProtKB-KW"/>
</dbReference>
<reference evidence="13 14" key="1">
    <citation type="submission" date="2013-02" db="EMBL/GenBank/DDBJ databases">
        <authorList>
            <person name="Balish M.F."/>
            <person name="Klepek H.N."/>
            <person name="Ahler R.M."/>
            <person name="Blakely T.M."/>
            <person name="Deihs M.E."/>
            <person name="Goebel E.J."/>
            <person name="Hausmann S.M."/>
            <person name="Henry C.A."/>
            <person name="Hoogendoorn J."/>
            <person name="Jeffers A.C."/>
            <person name="Light M.E."/>
            <person name="McCurdy K.A."/>
            <person name="Mize D.S."/>
            <person name="Moore C.R."/>
            <person name="Nestor P.M."/>
            <person name="Relko L.M."/>
            <person name="Brzoska R.M."/>
            <person name="Ream D.C."/>
            <person name="Actis L.A."/>
            <person name="Friedberg I."/>
            <person name="Janssen G.R."/>
            <person name="Bradley K.W."/>
            <person name="Khaja R."/>
            <person name="Lewis M.F."/>
            <person name="Barker L.P."/>
            <person name="Asai D.J."/>
            <person name="Bowman C.A."/>
            <person name="Russell D.A."/>
            <person name="Pope W.H."/>
            <person name="Jacobs-Sera D."/>
            <person name="Hendrix R.W."/>
            <person name="Hatfull G.F."/>
        </authorList>
    </citation>
    <scope>NUCLEOTIDE SEQUENCE [LARGE SCALE GENOMIC DNA]</scope>
</reference>
<keyword evidence="7" id="KW-0239">DNA-directed DNA polymerase</keyword>
<dbReference type="GO" id="GO:0006302">
    <property type="term" value="P:double-strand break repair"/>
    <property type="evidence" value="ECO:0007669"/>
    <property type="project" value="TreeGrafter"/>
</dbReference>
<dbReference type="SUPFAM" id="SSF53098">
    <property type="entry name" value="Ribonuclease H-like"/>
    <property type="match status" value="1"/>
</dbReference>
<dbReference type="Gene3D" id="3.30.70.370">
    <property type="match status" value="1"/>
</dbReference>
<dbReference type="InterPro" id="IPR043502">
    <property type="entry name" value="DNA/RNA_pol_sf"/>
</dbReference>
<dbReference type="SUPFAM" id="SSF56672">
    <property type="entry name" value="DNA/RNA polymerases"/>
    <property type="match status" value="1"/>
</dbReference>
<dbReference type="PANTHER" id="PTHR10133:SF27">
    <property type="entry name" value="DNA POLYMERASE NU"/>
    <property type="match status" value="1"/>
</dbReference>
<dbReference type="EMBL" id="KC661275">
    <property type="protein sequence ID" value="AGK87520.1"/>
    <property type="molecule type" value="Genomic_DNA"/>
</dbReference>
<dbReference type="Pfam" id="PF00476">
    <property type="entry name" value="DNA_pol_A"/>
    <property type="match status" value="1"/>
</dbReference>
<organism evidence="13 14">
    <name type="scientific">Mycobacterium phage HINdeR</name>
    <dbReference type="NCBI Taxonomy" id="1327770"/>
    <lineage>
        <taxon>Viruses</taxon>
        <taxon>Duplodnaviria</taxon>
        <taxon>Heunggongvirae</taxon>
        <taxon>Uroviricota</taxon>
        <taxon>Caudoviricetes</taxon>
        <taxon>Timshelvirus</taxon>
        <taxon>Timshelvirus HINdeR</taxon>
    </lineage>
</organism>
<keyword evidence="8" id="KW-1194">Viral DNA replication</keyword>
<evidence type="ECO:0000256" key="5">
    <source>
        <dbReference type="ARBA" id="ARBA00022695"/>
    </source>
</evidence>
<dbReference type="InterPro" id="IPR001098">
    <property type="entry name" value="DNA-dir_DNA_pol_A_palm_dom"/>
</dbReference>
<name>R4JLH8_9CAUD</name>
<dbReference type="SMART" id="SM00474">
    <property type="entry name" value="35EXOc"/>
    <property type="match status" value="1"/>
</dbReference>
<evidence type="ECO:0000256" key="10">
    <source>
        <dbReference type="ARBA" id="ARBA00049244"/>
    </source>
</evidence>
<dbReference type="PRINTS" id="PR00868">
    <property type="entry name" value="DNAPOLI"/>
</dbReference>
<dbReference type="GO" id="GO:0006261">
    <property type="term" value="P:DNA-templated DNA replication"/>
    <property type="evidence" value="ECO:0007669"/>
    <property type="project" value="InterPro"/>
</dbReference>
<evidence type="ECO:0000313" key="13">
    <source>
        <dbReference type="EMBL" id="AGK87520.1"/>
    </source>
</evidence>
<comment type="similarity">
    <text evidence="1">Belongs to the DNA polymerase type-A family.</text>
</comment>
<evidence type="ECO:0000259" key="11">
    <source>
        <dbReference type="SMART" id="SM00474"/>
    </source>
</evidence>
<evidence type="ECO:0000256" key="1">
    <source>
        <dbReference type="ARBA" id="ARBA00007705"/>
    </source>
</evidence>
<evidence type="ECO:0000256" key="6">
    <source>
        <dbReference type="ARBA" id="ARBA00022705"/>
    </source>
</evidence>
<dbReference type="OrthoDB" id="14842at10239"/>
<gene>
    <name evidence="13" type="primary">41</name>
    <name evidence="13" type="ORF">PBI_HINDER_41</name>
</gene>
<comment type="catalytic activity">
    <reaction evidence="10">
        <text>DNA(n) + a 2'-deoxyribonucleoside 5'-triphosphate = DNA(n+1) + diphosphate</text>
        <dbReference type="Rhea" id="RHEA:22508"/>
        <dbReference type="Rhea" id="RHEA-COMP:17339"/>
        <dbReference type="Rhea" id="RHEA-COMP:17340"/>
        <dbReference type="ChEBI" id="CHEBI:33019"/>
        <dbReference type="ChEBI" id="CHEBI:61560"/>
        <dbReference type="ChEBI" id="CHEBI:173112"/>
        <dbReference type="EC" id="2.7.7.7"/>
    </reaction>
</comment>
<dbReference type="Gene3D" id="1.20.1060.10">
    <property type="entry name" value="Taq DNA Polymerase, Chain T, domain 4"/>
    <property type="match status" value="1"/>
</dbReference>
<evidence type="ECO:0000313" key="14">
    <source>
        <dbReference type="Proteomes" id="UP000013551"/>
    </source>
</evidence>
<dbReference type="GO" id="GO:0003677">
    <property type="term" value="F:DNA binding"/>
    <property type="evidence" value="ECO:0007669"/>
    <property type="project" value="UniProtKB-KW"/>
</dbReference>
<keyword evidence="6" id="KW-0235">DNA replication</keyword>
<evidence type="ECO:0000256" key="4">
    <source>
        <dbReference type="ARBA" id="ARBA00022679"/>
    </source>
</evidence>
<evidence type="ECO:0000256" key="8">
    <source>
        <dbReference type="ARBA" id="ARBA00023109"/>
    </source>
</evidence>
<dbReference type="Pfam" id="PF01612">
    <property type="entry name" value="DNA_pol_A_exo1"/>
    <property type="match status" value="1"/>
</dbReference>
<dbReference type="GO" id="GO:0003887">
    <property type="term" value="F:DNA-directed DNA polymerase activity"/>
    <property type="evidence" value="ECO:0007669"/>
    <property type="project" value="UniProtKB-KW"/>
</dbReference>
<dbReference type="PANTHER" id="PTHR10133">
    <property type="entry name" value="DNA POLYMERASE I"/>
    <property type="match status" value="1"/>
</dbReference>
<accession>R4JLH8</accession>
<keyword evidence="5" id="KW-0548">Nucleotidyltransferase</keyword>